<keyword evidence="1" id="KW-0969">Cilium</keyword>
<dbReference type="Pfam" id="PF06289">
    <property type="entry name" value="FlbD"/>
    <property type="match status" value="1"/>
</dbReference>
<reference evidence="2" key="1">
    <citation type="submission" date="2017-09" db="EMBL/GenBank/DDBJ databases">
        <title>Depth-based differentiation of microbial function through sediment-hosted aquifers and enrichment of novel symbionts in the deep terrestrial subsurface.</title>
        <authorList>
            <person name="Probst A.J."/>
            <person name="Ladd B."/>
            <person name="Jarett J.K."/>
            <person name="Geller-Mcgrath D.E."/>
            <person name="Sieber C.M.K."/>
            <person name="Emerson J.B."/>
            <person name="Anantharaman K."/>
            <person name="Thomas B.C."/>
            <person name="Malmstrom R."/>
            <person name="Stieglmeier M."/>
            <person name="Klingl A."/>
            <person name="Woyke T."/>
            <person name="Ryan C.M."/>
            <person name="Banfield J.F."/>
        </authorList>
    </citation>
    <scope>NUCLEOTIDE SEQUENCE [LARGE SCALE GENOMIC DNA]</scope>
</reference>
<evidence type="ECO:0000313" key="1">
    <source>
        <dbReference type="EMBL" id="PIZ15779.1"/>
    </source>
</evidence>
<dbReference type="InterPro" id="IPR009384">
    <property type="entry name" value="SwrD-like"/>
</dbReference>
<protein>
    <submittedName>
        <fullName evidence="1">Flagellar protein FlbD</fullName>
    </submittedName>
</protein>
<gene>
    <name evidence="1" type="ORF">COY52_08845</name>
</gene>
<comment type="caution">
    <text evidence="1">The sequence shown here is derived from an EMBL/GenBank/DDBJ whole genome shotgun (WGS) entry which is preliminary data.</text>
</comment>
<dbReference type="Proteomes" id="UP000229307">
    <property type="component" value="Unassembled WGS sequence"/>
</dbReference>
<proteinExistence type="predicted"/>
<dbReference type="AlphaFoldDB" id="A0A2M7S8H9"/>
<dbReference type="EMBL" id="PFMR01000232">
    <property type="protein sequence ID" value="PIZ15779.1"/>
    <property type="molecule type" value="Genomic_DNA"/>
</dbReference>
<dbReference type="PANTHER" id="PTHR39185:SF1">
    <property type="entry name" value="SWARMING MOTILITY PROTEIN SWRD"/>
    <property type="match status" value="1"/>
</dbReference>
<name>A0A2M7S8H9_9BACT</name>
<evidence type="ECO:0000313" key="2">
    <source>
        <dbReference type="Proteomes" id="UP000229307"/>
    </source>
</evidence>
<dbReference type="PANTHER" id="PTHR39185">
    <property type="entry name" value="SWARMING MOTILITY PROTEIN SWRD"/>
    <property type="match status" value="1"/>
</dbReference>
<accession>A0A2M7S8H9</accession>
<sequence>MIKVTKFDGNTIVINADMIETVECTPDTVISLTTKNKILVKESIDEVIAKVLEYKQQVHKFPEQSGSNN</sequence>
<keyword evidence="1" id="KW-0966">Cell projection</keyword>
<organism evidence="1 2">
    <name type="scientific">Candidatus Desantisbacteria bacterium CG_4_10_14_0_8_um_filter_48_22</name>
    <dbReference type="NCBI Taxonomy" id="1974543"/>
    <lineage>
        <taxon>Bacteria</taxon>
        <taxon>Candidatus Desantisiibacteriota</taxon>
    </lineage>
</organism>
<keyword evidence="1" id="KW-0282">Flagellum</keyword>